<evidence type="ECO:0008006" key="3">
    <source>
        <dbReference type="Google" id="ProtNLM"/>
    </source>
</evidence>
<sequence>MRWLHPSVWFVCSRCLSSARSRQASLSDAIASYIAATVSAQDVISPIQPYIRHLPGLTKQLQLCLDPQNKAAAILASPVHLLHPQVYLYTEPLCTDAHSRGVLLQRLLFHRCYPQCWDLFVRGSLSDVDELLSAVARMSNRCAAVDFALAMPEGYENRSFGLQVSKAVGYTLGVDPGRLKSAWRELQRVGTAEEVLARPPQDPPLLGLKRAMQVARDDETAAVLTHFEDVLRAPGWVTSVCPSFDHSTTLRESPAPESLRGALASVLRPPVALADVDVVYLMNVGVDPLAVLRVYQKSPALVNKLVERVLEGSDEDVREAYILAAPRLTPGVASKCLSRVAPGSAIVPLLRAVPDINVVEVLEALELDSKQYMELIRHYHRHPRVSRFLITNFCKSGSAEERHLVSLASTPNAARGFLLELHRSALCRAHLLSPTLLLNIVNSLLQSLSPGVSLKQSLRAMATTQRSLLHNSFRSFAQAVSVLEPRSLARAHNSIFQVLYSPQFFLAADPQAVAYFYKAIAYDVFRFVARKENRLAVFAEILPHVEPAYWARHWHLYSVVASDVAAAGKLLQQHCGSKMELRGQFPAIVRAILHHRELPIDERIAHLDAFLATAEHLDYPFTLKAKSCHEILAELQRGGGHTSVQWVAHLAKRNRHMRRALQQVRERTQRSL</sequence>
<dbReference type="Proteomes" id="UP001497383">
    <property type="component" value="Chromosome 4"/>
</dbReference>
<protein>
    <recommendedName>
        <fullName evidence="3">ATPase expression protein 1</fullName>
    </recommendedName>
</protein>
<proteinExistence type="predicted"/>
<reference evidence="1 2" key="1">
    <citation type="submission" date="2024-03" db="EMBL/GenBank/DDBJ databases">
        <authorList>
            <person name="Brejova B."/>
        </authorList>
    </citation>
    <scope>NUCLEOTIDE SEQUENCE [LARGE SCALE GENOMIC DNA]</scope>
    <source>
        <strain evidence="1 2">CBS 14171</strain>
    </source>
</reference>
<evidence type="ECO:0000313" key="2">
    <source>
        <dbReference type="Proteomes" id="UP001497383"/>
    </source>
</evidence>
<evidence type="ECO:0000313" key="1">
    <source>
        <dbReference type="EMBL" id="CAK9439755.1"/>
    </source>
</evidence>
<keyword evidence="2" id="KW-1185">Reference proteome</keyword>
<name>A0ABP0ZRT2_9ASCO</name>
<dbReference type="RefSeq" id="XP_066830793.1">
    <property type="nucleotide sequence ID" value="XM_066974011.1"/>
</dbReference>
<dbReference type="EMBL" id="OZ022408">
    <property type="protein sequence ID" value="CAK9439755.1"/>
    <property type="molecule type" value="Genomic_DNA"/>
</dbReference>
<dbReference type="GeneID" id="92209051"/>
<gene>
    <name evidence="1" type="ORF">LODBEIA_P38550</name>
</gene>
<accession>A0ABP0ZRT2</accession>
<organism evidence="1 2">
    <name type="scientific">Lodderomyces beijingensis</name>
    <dbReference type="NCBI Taxonomy" id="1775926"/>
    <lineage>
        <taxon>Eukaryota</taxon>
        <taxon>Fungi</taxon>
        <taxon>Dikarya</taxon>
        <taxon>Ascomycota</taxon>
        <taxon>Saccharomycotina</taxon>
        <taxon>Pichiomycetes</taxon>
        <taxon>Debaryomycetaceae</taxon>
        <taxon>Candida/Lodderomyces clade</taxon>
        <taxon>Lodderomyces</taxon>
    </lineage>
</organism>